<dbReference type="AlphaFoldDB" id="A0A6J7EUH6"/>
<protein>
    <submittedName>
        <fullName evidence="1">Unannotated protein</fullName>
    </submittedName>
</protein>
<gene>
    <name evidence="1" type="ORF">UFOPK3402_01553</name>
</gene>
<evidence type="ECO:0000313" key="1">
    <source>
        <dbReference type="EMBL" id="CAB4883749.1"/>
    </source>
</evidence>
<dbReference type="EMBL" id="CAFBLS010000220">
    <property type="protein sequence ID" value="CAB4883749.1"/>
    <property type="molecule type" value="Genomic_DNA"/>
</dbReference>
<organism evidence="1">
    <name type="scientific">freshwater metagenome</name>
    <dbReference type="NCBI Taxonomy" id="449393"/>
    <lineage>
        <taxon>unclassified sequences</taxon>
        <taxon>metagenomes</taxon>
        <taxon>ecological metagenomes</taxon>
    </lineage>
</organism>
<name>A0A6J7EUH6_9ZZZZ</name>
<accession>A0A6J7EUH6</accession>
<proteinExistence type="predicted"/>
<reference evidence="1" key="1">
    <citation type="submission" date="2020-05" db="EMBL/GenBank/DDBJ databases">
        <authorList>
            <person name="Chiriac C."/>
            <person name="Salcher M."/>
            <person name="Ghai R."/>
            <person name="Kavagutti S V."/>
        </authorList>
    </citation>
    <scope>NUCLEOTIDE SEQUENCE</scope>
</reference>
<sequence length="136" mass="14559">MSSARSSSDMAPCEVAKTSSGPATWVWMMSRYPVNRSLSAPRSIEFSDEVRAREEASSARAVAATRHCDTAFSTMNAEPVTTPTIAMGVNADRAKPLPADCATARHARITQQPRARPTEYCSHCCPLVAGGSTIRA</sequence>